<dbReference type="Proteomes" id="UP000095286">
    <property type="component" value="Unplaced"/>
</dbReference>
<name>A0AC35UEL8_9BILA</name>
<reference evidence="2" key="1">
    <citation type="submission" date="2016-11" db="UniProtKB">
        <authorList>
            <consortium name="WormBaseParasite"/>
        </authorList>
    </citation>
    <scope>IDENTIFICATION</scope>
    <source>
        <strain evidence="2">KR3021</strain>
    </source>
</reference>
<organism evidence="1 2">
    <name type="scientific">Rhabditophanes sp. KR3021</name>
    <dbReference type="NCBI Taxonomy" id="114890"/>
    <lineage>
        <taxon>Eukaryota</taxon>
        <taxon>Metazoa</taxon>
        <taxon>Ecdysozoa</taxon>
        <taxon>Nematoda</taxon>
        <taxon>Chromadorea</taxon>
        <taxon>Rhabditida</taxon>
        <taxon>Tylenchina</taxon>
        <taxon>Panagrolaimomorpha</taxon>
        <taxon>Strongyloidoidea</taxon>
        <taxon>Alloionematidae</taxon>
        <taxon>Rhabditophanes</taxon>
    </lineage>
</organism>
<accession>A0AC35UEL8</accession>
<evidence type="ECO:0000313" key="2">
    <source>
        <dbReference type="WBParaSite" id="RSKR_0001046700.1"/>
    </source>
</evidence>
<sequence length="255" mass="29060">MKYFVILLNLLLVSGANGSLRNEHRNSVCSSSPYTKSFTCPTFNTDYIRIDQGIFYEEIPADCDASAECTAVKVTERKVIYNNEWILSLDGVNAWRKTALLYKPECYPNGTFVVDGTIPVALLKDHIVTDGYEYPLMEGKPIFSFMPVLGRRKVVSMNIAQKEFVMFLSLYLSKDKGFYDHVLHQNSETFYTNATEGKLKNVGTEPLKAGDILNDLYNDMMDDLTEKAEALWKKFCETAVLEKGAFYEEVMRNNH</sequence>
<proteinExistence type="predicted"/>
<evidence type="ECO:0000313" key="1">
    <source>
        <dbReference type="Proteomes" id="UP000095286"/>
    </source>
</evidence>
<dbReference type="WBParaSite" id="RSKR_0001046700.1">
    <property type="protein sequence ID" value="RSKR_0001046700.1"/>
    <property type="gene ID" value="RSKR_0001046700"/>
</dbReference>
<protein>
    <submittedName>
        <fullName evidence="2">Protein takeout</fullName>
    </submittedName>
</protein>